<protein>
    <submittedName>
        <fullName evidence="1">Uncharacterized protein</fullName>
    </submittedName>
</protein>
<proteinExistence type="predicted"/>
<reference evidence="2" key="1">
    <citation type="journal article" date="2017" name="Nature">
        <title>The sunflower genome provides insights into oil metabolism, flowering and Asterid evolution.</title>
        <authorList>
            <person name="Badouin H."/>
            <person name="Gouzy J."/>
            <person name="Grassa C.J."/>
            <person name="Murat F."/>
            <person name="Staton S.E."/>
            <person name="Cottret L."/>
            <person name="Lelandais-Briere C."/>
            <person name="Owens G.L."/>
            <person name="Carrere S."/>
            <person name="Mayjonade B."/>
            <person name="Legrand L."/>
            <person name="Gill N."/>
            <person name="Kane N.C."/>
            <person name="Bowers J.E."/>
            <person name="Hubner S."/>
            <person name="Bellec A."/>
            <person name="Berard A."/>
            <person name="Berges H."/>
            <person name="Blanchet N."/>
            <person name="Boniface M.C."/>
            <person name="Brunel D."/>
            <person name="Catrice O."/>
            <person name="Chaidir N."/>
            <person name="Claudel C."/>
            <person name="Donnadieu C."/>
            <person name="Faraut T."/>
            <person name="Fievet G."/>
            <person name="Helmstetter N."/>
            <person name="King M."/>
            <person name="Knapp S.J."/>
            <person name="Lai Z."/>
            <person name="Le Paslier M.C."/>
            <person name="Lippi Y."/>
            <person name="Lorenzon L."/>
            <person name="Mandel J.R."/>
            <person name="Marage G."/>
            <person name="Marchand G."/>
            <person name="Marquand E."/>
            <person name="Bret-Mestries E."/>
            <person name="Morien E."/>
            <person name="Nambeesan S."/>
            <person name="Nguyen T."/>
            <person name="Pegot-Espagnet P."/>
            <person name="Pouilly N."/>
            <person name="Raftis F."/>
            <person name="Sallet E."/>
            <person name="Schiex T."/>
            <person name="Thomas J."/>
            <person name="Vandecasteele C."/>
            <person name="Vares D."/>
            <person name="Vear F."/>
            <person name="Vautrin S."/>
            <person name="Crespi M."/>
            <person name="Mangin B."/>
            <person name="Burke J.M."/>
            <person name="Salse J."/>
            <person name="Munos S."/>
            <person name="Vincourt P."/>
            <person name="Rieseberg L.H."/>
            <person name="Langlade N.B."/>
        </authorList>
    </citation>
    <scope>NUCLEOTIDE SEQUENCE [LARGE SCALE GENOMIC DNA]</scope>
    <source>
        <strain evidence="2">cv. SF193</strain>
    </source>
</reference>
<dbReference type="Proteomes" id="UP000215914">
    <property type="component" value="Chromosome 7"/>
</dbReference>
<dbReference type="EMBL" id="CM007896">
    <property type="protein sequence ID" value="OTG20097.1"/>
    <property type="molecule type" value="Genomic_DNA"/>
</dbReference>
<gene>
    <name evidence="1" type="ORF">HannXRQ_Chr07g0189241</name>
</gene>
<dbReference type="InParanoid" id="A0A251U9S0"/>
<accession>A0A251U9S0</accession>
<evidence type="ECO:0000313" key="2">
    <source>
        <dbReference type="Proteomes" id="UP000215914"/>
    </source>
</evidence>
<name>A0A251U9S0_HELAN</name>
<dbReference type="AlphaFoldDB" id="A0A251U9S0"/>
<evidence type="ECO:0000313" key="1">
    <source>
        <dbReference type="EMBL" id="OTG20097.1"/>
    </source>
</evidence>
<keyword evidence="2" id="KW-1185">Reference proteome</keyword>
<sequence length="104" mass="11284">MVSSMIMANHITVTAVHIKPKTGYVPRRSRVAISDLESQPVVTSHSRRLRVATGGCESQLVISAHHGLVTSRNGTRNHCLGLCCLWSRVGFRLAMSGSESQPCV</sequence>
<organism evidence="1 2">
    <name type="scientific">Helianthus annuus</name>
    <name type="common">Common sunflower</name>
    <dbReference type="NCBI Taxonomy" id="4232"/>
    <lineage>
        <taxon>Eukaryota</taxon>
        <taxon>Viridiplantae</taxon>
        <taxon>Streptophyta</taxon>
        <taxon>Embryophyta</taxon>
        <taxon>Tracheophyta</taxon>
        <taxon>Spermatophyta</taxon>
        <taxon>Magnoliopsida</taxon>
        <taxon>eudicotyledons</taxon>
        <taxon>Gunneridae</taxon>
        <taxon>Pentapetalae</taxon>
        <taxon>asterids</taxon>
        <taxon>campanulids</taxon>
        <taxon>Asterales</taxon>
        <taxon>Asteraceae</taxon>
        <taxon>Asteroideae</taxon>
        <taxon>Heliantheae alliance</taxon>
        <taxon>Heliantheae</taxon>
        <taxon>Helianthus</taxon>
    </lineage>
</organism>